<reference evidence="5 6" key="1">
    <citation type="journal article" date="2014" name="Genome Biol. Evol.">
        <title>Comparative genomics and transcriptomics analyses reveal divergent lifestyle features of nematode endoparasitic fungus Hirsutella minnesotensis.</title>
        <authorList>
            <person name="Lai Y."/>
            <person name="Liu K."/>
            <person name="Zhang X."/>
            <person name="Zhang X."/>
            <person name="Li K."/>
            <person name="Wang N."/>
            <person name="Shu C."/>
            <person name="Wu Y."/>
            <person name="Wang C."/>
            <person name="Bushley K.E."/>
            <person name="Xiang M."/>
            <person name="Liu X."/>
        </authorList>
    </citation>
    <scope>NUCLEOTIDE SEQUENCE [LARGE SCALE GENOMIC DNA]</scope>
    <source>
        <strain evidence="5 6">3608</strain>
    </source>
</reference>
<dbReference type="Proteomes" id="UP000054481">
    <property type="component" value="Unassembled WGS sequence"/>
</dbReference>
<feature type="region of interest" description="Disordered" evidence="1">
    <location>
        <begin position="724"/>
        <end position="752"/>
    </location>
</feature>
<feature type="compositionally biased region" description="Low complexity" evidence="1">
    <location>
        <begin position="138"/>
        <end position="149"/>
    </location>
</feature>
<dbReference type="InterPro" id="IPR000742">
    <property type="entry name" value="EGF"/>
</dbReference>
<feature type="region of interest" description="Disordered" evidence="1">
    <location>
        <begin position="767"/>
        <end position="797"/>
    </location>
</feature>
<dbReference type="CDD" id="cd00054">
    <property type="entry name" value="EGF_CA"/>
    <property type="match status" value="1"/>
</dbReference>
<feature type="region of interest" description="Disordered" evidence="1">
    <location>
        <begin position="232"/>
        <end position="281"/>
    </location>
</feature>
<evidence type="ECO:0000259" key="4">
    <source>
        <dbReference type="PROSITE" id="PS01186"/>
    </source>
</evidence>
<evidence type="ECO:0000313" key="5">
    <source>
        <dbReference type="EMBL" id="KJZ75968.1"/>
    </source>
</evidence>
<evidence type="ECO:0000256" key="1">
    <source>
        <dbReference type="SAM" id="MobiDB-lite"/>
    </source>
</evidence>
<organism evidence="5 6">
    <name type="scientific">Hirsutella minnesotensis 3608</name>
    <dbReference type="NCBI Taxonomy" id="1043627"/>
    <lineage>
        <taxon>Eukaryota</taxon>
        <taxon>Fungi</taxon>
        <taxon>Dikarya</taxon>
        <taxon>Ascomycota</taxon>
        <taxon>Pezizomycotina</taxon>
        <taxon>Sordariomycetes</taxon>
        <taxon>Hypocreomycetidae</taxon>
        <taxon>Hypocreales</taxon>
        <taxon>Ophiocordycipitaceae</taxon>
        <taxon>Hirsutella</taxon>
    </lineage>
</organism>
<keyword evidence="2" id="KW-0812">Transmembrane</keyword>
<gene>
    <name evidence="5" type="ORF">HIM_04792</name>
</gene>
<dbReference type="PROSITE" id="PS01186">
    <property type="entry name" value="EGF_2"/>
    <property type="match status" value="1"/>
</dbReference>
<feature type="region of interest" description="Disordered" evidence="1">
    <location>
        <begin position="356"/>
        <end position="376"/>
    </location>
</feature>
<feature type="compositionally biased region" description="Low complexity" evidence="1">
    <location>
        <begin position="724"/>
        <end position="733"/>
    </location>
</feature>
<name>A0A0F7ZV44_9HYPO</name>
<feature type="compositionally biased region" description="Polar residues" evidence="1">
    <location>
        <begin position="94"/>
        <end position="108"/>
    </location>
</feature>
<dbReference type="PANTHER" id="PTHR17178:SF0">
    <property type="entry name" value="SERGLYCIN"/>
    <property type="match status" value="1"/>
</dbReference>
<feature type="compositionally biased region" description="Low complexity" evidence="1">
    <location>
        <begin position="767"/>
        <end position="778"/>
    </location>
</feature>
<proteinExistence type="predicted"/>
<accession>A0A0F7ZV44</accession>
<feature type="compositionally biased region" description="Polar residues" evidence="1">
    <location>
        <begin position="120"/>
        <end position="132"/>
    </location>
</feature>
<dbReference type="EMBL" id="KQ030514">
    <property type="protein sequence ID" value="KJZ75968.1"/>
    <property type="molecule type" value="Genomic_DNA"/>
</dbReference>
<feature type="region of interest" description="Disordered" evidence="1">
    <location>
        <begin position="1"/>
        <end position="201"/>
    </location>
</feature>
<feature type="compositionally biased region" description="Basic and acidic residues" evidence="1">
    <location>
        <begin position="109"/>
        <end position="119"/>
    </location>
</feature>
<dbReference type="OrthoDB" id="283575at2759"/>
<feature type="region of interest" description="Disordered" evidence="1">
    <location>
        <begin position="470"/>
        <end position="489"/>
    </location>
</feature>
<evidence type="ECO:0000256" key="2">
    <source>
        <dbReference type="SAM" id="Phobius"/>
    </source>
</evidence>
<feature type="transmembrane region" description="Helical" evidence="2">
    <location>
        <begin position="509"/>
        <end position="535"/>
    </location>
</feature>
<dbReference type="PROSITE" id="PS00022">
    <property type="entry name" value="EGF_1"/>
    <property type="match status" value="1"/>
</dbReference>
<evidence type="ECO:0000313" key="6">
    <source>
        <dbReference type="Proteomes" id="UP000054481"/>
    </source>
</evidence>
<protein>
    <recommendedName>
        <fullName evidence="3 4">EGF-like domain-containing protein</fullName>
    </recommendedName>
</protein>
<sequence length="892" mass="93947">MSQNYNGRDMEGQRPIPGSVRRARERAQAGLPRDASAQRPAHQGNARQLTPAAKPSKLTKRLSRQLEGTRATANDRTVDVPQWPLPGPSVPLNIANSKSTSPNVSRSQPEPKRQPRSAHDSSVSDMSESPTTFFLGRSSFPDSPQDSFDAYNVMSPGEASRRTVSSAGSIPDFPIPAASVPSMPPRKSTILGPPPSSRRGLSTMYSNASLVSPIPEESPRYRLRGSYASSAAMPETWGTSSSPMGSPGYSDAFFDDSATDRSRDSTLEDFEDEERLVSSSNIGANGKSGLVTATSISDLKAGFKPKEKQLPIDVSANSITAFPMTGPMRAVTPPSRTGLTPDAILQAYAAASVADATDSRPGTGSQTYPFPGLPPPSRFGADSARTVQERGSLTSLPDMIRRATRLASMIEKGKRPGSRLGELNQWPAERLASRDGEASLSDMLAAFPPPVNSPRNLSTATGRGSWARSVSWPMQTDETPPPSRERSLSTQSVTAVKKRPRRCCGLPPWALVLLIILLLCIVAAAIVVPLEFFVFKNLGNKSSPEASIENCREALQCLNGGINVISAGTCSCICTNGFTGSNCGTAGAQGCTTTNMVAKNPADSINNATLGRFIPRLIEGAATNFSVPISGTALLAQLNSGSLSCNAQNSLVTFEGRSARAASGPDGTAVVGSLRASLQQNSKGEKANQYQDYDEYVPRIPTIILIPPPRTITETTFVELTTTTVTPSKTPATERPTFTAPVPLPPASGTSAVPTLPRTGAPPKITPTVAPAPATSVPPVNPPTPIPTAPLPSTPAPSVPVPDGSFLLTEDALDFARVAVLFITQDQGVSAGETAQTALRRLFSRASKGAMQAGNLVTPQEASQINVGGSNRVNLVAFNVDIGKGPVGRKNF</sequence>
<keyword evidence="2" id="KW-0472">Membrane</keyword>
<keyword evidence="6" id="KW-1185">Reference proteome</keyword>
<keyword evidence="2" id="KW-1133">Transmembrane helix</keyword>
<feature type="domain" description="EGF-like" evidence="3 4">
    <location>
        <begin position="572"/>
        <end position="583"/>
    </location>
</feature>
<feature type="compositionally biased region" description="Pro residues" evidence="1">
    <location>
        <begin position="779"/>
        <end position="797"/>
    </location>
</feature>
<dbReference type="AlphaFoldDB" id="A0A0F7ZV44"/>
<dbReference type="PANTHER" id="PTHR17178">
    <property type="entry name" value="SECRETORY GRANULE PROTEOGLYCAN CORE PROTEIN"/>
    <property type="match status" value="1"/>
</dbReference>
<evidence type="ECO:0000259" key="3">
    <source>
        <dbReference type="PROSITE" id="PS00022"/>
    </source>
</evidence>